<dbReference type="EMBL" id="CAJNOK010007673">
    <property type="protein sequence ID" value="CAF1041306.1"/>
    <property type="molecule type" value="Genomic_DNA"/>
</dbReference>
<dbReference type="EMBL" id="CAJOBA010007683">
    <property type="protein sequence ID" value="CAF3809340.1"/>
    <property type="molecule type" value="Genomic_DNA"/>
</dbReference>
<dbReference type="PRINTS" id="PR00081">
    <property type="entry name" value="GDHRDH"/>
</dbReference>
<evidence type="ECO:0000256" key="1">
    <source>
        <dbReference type="ARBA" id="ARBA00006484"/>
    </source>
</evidence>
<dbReference type="GO" id="GO:0016491">
    <property type="term" value="F:oxidoreductase activity"/>
    <property type="evidence" value="ECO:0007669"/>
    <property type="project" value="UniProtKB-KW"/>
</dbReference>
<dbReference type="Proteomes" id="UP000677228">
    <property type="component" value="Unassembled WGS sequence"/>
</dbReference>
<dbReference type="AlphaFoldDB" id="A0A8S2JIF1"/>
<sequence length="266" mass="29546">MSKTVLTVNYSLTGATSGIGYHLAQLFAKDRYNLVLVARTEQDLLNVKDELRYKFSAAVKIIPKDLSKIGAAQEIFNETQQQGILVDVLVNDAGIGDVGFFWDIPFEKDLEMIQLNIIALVHLTKLYLSEMLQRNEGKILQLGSVVSSVPAPLQAVYSATKAFVSNFTDALINELKDSKVTMTLLSPGQTQTDFFNKAHASDTKIAQPDSTDDPEKVAERGYKALMKGQHHEYGSRMRKIQVGVSHILPNELTTAQLRSDMKKVDK</sequence>
<comment type="similarity">
    <text evidence="1 3">Belongs to the short-chain dehydrogenases/reductases (SDR) family.</text>
</comment>
<dbReference type="InterPro" id="IPR002347">
    <property type="entry name" value="SDR_fam"/>
</dbReference>
<comment type="caution">
    <text evidence="5">The sequence shown here is derived from an EMBL/GenBank/DDBJ whole genome shotgun (WGS) entry which is preliminary data.</text>
</comment>
<dbReference type="PRINTS" id="PR00080">
    <property type="entry name" value="SDRFAMILY"/>
</dbReference>
<dbReference type="Proteomes" id="UP000682733">
    <property type="component" value="Unassembled WGS sequence"/>
</dbReference>
<evidence type="ECO:0000313" key="4">
    <source>
        <dbReference type="EMBL" id="CAF1041306.1"/>
    </source>
</evidence>
<gene>
    <name evidence="4" type="ORF">OVA965_LOCUS16498</name>
    <name evidence="5" type="ORF">TMI583_LOCUS16503</name>
</gene>
<keyword evidence="2" id="KW-0560">Oxidoreductase</keyword>
<protein>
    <submittedName>
        <fullName evidence="5">Uncharacterized protein</fullName>
    </submittedName>
</protein>
<dbReference type="PANTHER" id="PTHR42901">
    <property type="entry name" value="ALCOHOL DEHYDROGENASE"/>
    <property type="match status" value="1"/>
</dbReference>
<evidence type="ECO:0000256" key="3">
    <source>
        <dbReference type="RuleBase" id="RU000363"/>
    </source>
</evidence>
<reference evidence="5" key="1">
    <citation type="submission" date="2021-02" db="EMBL/GenBank/DDBJ databases">
        <authorList>
            <person name="Nowell W R."/>
        </authorList>
    </citation>
    <scope>NUCLEOTIDE SEQUENCE</scope>
</reference>
<dbReference type="SUPFAM" id="SSF51735">
    <property type="entry name" value="NAD(P)-binding Rossmann-fold domains"/>
    <property type="match status" value="1"/>
</dbReference>
<name>A0A8S2JIF1_9BILA</name>
<dbReference type="PANTHER" id="PTHR42901:SF1">
    <property type="entry name" value="ALCOHOL DEHYDROGENASE"/>
    <property type="match status" value="1"/>
</dbReference>
<evidence type="ECO:0000313" key="6">
    <source>
        <dbReference type="Proteomes" id="UP000682733"/>
    </source>
</evidence>
<organism evidence="5 6">
    <name type="scientific">Didymodactylos carnosus</name>
    <dbReference type="NCBI Taxonomy" id="1234261"/>
    <lineage>
        <taxon>Eukaryota</taxon>
        <taxon>Metazoa</taxon>
        <taxon>Spiralia</taxon>
        <taxon>Gnathifera</taxon>
        <taxon>Rotifera</taxon>
        <taxon>Eurotatoria</taxon>
        <taxon>Bdelloidea</taxon>
        <taxon>Philodinida</taxon>
        <taxon>Philodinidae</taxon>
        <taxon>Didymodactylos</taxon>
    </lineage>
</organism>
<dbReference type="CDD" id="cd05233">
    <property type="entry name" value="SDR_c"/>
    <property type="match status" value="1"/>
</dbReference>
<dbReference type="PIRSF" id="PIRSF000126">
    <property type="entry name" value="11-beta-HSD1"/>
    <property type="match status" value="1"/>
</dbReference>
<dbReference type="Pfam" id="PF00106">
    <property type="entry name" value="adh_short"/>
    <property type="match status" value="1"/>
</dbReference>
<evidence type="ECO:0000256" key="2">
    <source>
        <dbReference type="ARBA" id="ARBA00023002"/>
    </source>
</evidence>
<evidence type="ECO:0000313" key="5">
    <source>
        <dbReference type="EMBL" id="CAF3809340.1"/>
    </source>
</evidence>
<dbReference type="InterPro" id="IPR036291">
    <property type="entry name" value="NAD(P)-bd_dom_sf"/>
</dbReference>
<accession>A0A8S2JIF1</accession>
<dbReference type="Gene3D" id="3.40.50.720">
    <property type="entry name" value="NAD(P)-binding Rossmann-like Domain"/>
    <property type="match status" value="1"/>
</dbReference>
<proteinExistence type="inferred from homology"/>